<feature type="signal peptide" evidence="2">
    <location>
        <begin position="1"/>
        <end position="26"/>
    </location>
</feature>
<reference evidence="3 4" key="1">
    <citation type="journal article" date="2010" name="Science">
        <title>Genomic comparison of the ants Camponotus floridanus and Harpegnathos saltator.</title>
        <authorList>
            <person name="Bonasio R."/>
            <person name="Zhang G."/>
            <person name="Ye C."/>
            <person name="Mutti N.S."/>
            <person name="Fang X."/>
            <person name="Qin N."/>
            <person name="Donahue G."/>
            <person name="Yang P."/>
            <person name="Li Q."/>
            <person name="Li C."/>
            <person name="Zhang P."/>
            <person name="Huang Z."/>
            <person name="Berger S.L."/>
            <person name="Reinberg D."/>
            <person name="Wang J."/>
            <person name="Liebig J."/>
        </authorList>
    </citation>
    <scope>NUCLEOTIDE SEQUENCE [LARGE SCALE GENOMIC DNA]</scope>
    <source>
        <strain evidence="4">C129</strain>
    </source>
</reference>
<dbReference type="AlphaFoldDB" id="E2A6H0"/>
<feature type="compositionally biased region" description="Basic and acidic residues" evidence="1">
    <location>
        <begin position="271"/>
        <end position="280"/>
    </location>
</feature>
<organism evidence="4">
    <name type="scientific">Camponotus floridanus</name>
    <name type="common">Florida carpenter ant</name>
    <dbReference type="NCBI Taxonomy" id="104421"/>
    <lineage>
        <taxon>Eukaryota</taxon>
        <taxon>Metazoa</taxon>
        <taxon>Ecdysozoa</taxon>
        <taxon>Arthropoda</taxon>
        <taxon>Hexapoda</taxon>
        <taxon>Insecta</taxon>
        <taxon>Pterygota</taxon>
        <taxon>Neoptera</taxon>
        <taxon>Endopterygota</taxon>
        <taxon>Hymenoptera</taxon>
        <taxon>Apocrita</taxon>
        <taxon>Aculeata</taxon>
        <taxon>Formicoidea</taxon>
        <taxon>Formicidae</taxon>
        <taxon>Formicinae</taxon>
        <taxon>Camponotus</taxon>
    </lineage>
</organism>
<dbReference type="OrthoDB" id="7555051at2759"/>
<feature type="chain" id="PRO_5003156902" evidence="2">
    <location>
        <begin position="27"/>
        <end position="529"/>
    </location>
</feature>
<accession>E2A6H0</accession>
<dbReference type="InParanoid" id="E2A6H0"/>
<feature type="region of interest" description="Disordered" evidence="1">
    <location>
        <begin position="239"/>
        <end position="365"/>
    </location>
</feature>
<protein>
    <submittedName>
        <fullName evidence="3">Uncharacterized protein</fullName>
    </submittedName>
</protein>
<dbReference type="OMA" id="PGRWGMS"/>
<evidence type="ECO:0000313" key="3">
    <source>
        <dbReference type="EMBL" id="EFN70970.1"/>
    </source>
</evidence>
<feature type="compositionally biased region" description="Polar residues" evidence="1">
    <location>
        <begin position="250"/>
        <end position="267"/>
    </location>
</feature>
<evidence type="ECO:0000313" key="4">
    <source>
        <dbReference type="Proteomes" id="UP000000311"/>
    </source>
</evidence>
<evidence type="ECO:0000256" key="1">
    <source>
        <dbReference type="SAM" id="MobiDB-lite"/>
    </source>
</evidence>
<dbReference type="EMBL" id="GL437125">
    <property type="protein sequence ID" value="EFN70970.1"/>
    <property type="molecule type" value="Genomic_DNA"/>
</dbReference>
<feature type="region of interest" description="Disordered" evidence="1">
    <location>
        <begin position="425"/>
        <end position="463"/>
    </location>
</feature>
<evidence type="ECO:0000256" key="2">
    <source>
        <dbReference type="SAM" id="SignalP"/>
    </source>
</evidence>
<gene>
    <name evidence="3" type="ORF">EAG_06790</name>
</gene>
<proteinExistence type="predicted"/>
<keyword evidence="4" id="KW-1185">Reference proteome</keyword>
<feature type="compositionally biased region" description="Basic and acidic residues" evidence="1">
    <location>
        <begin position="239"/>
        <end position="249"/>
    </location>
</feature>
<feature type="compositionally biased region" description="Basic and acidic residues" evidence="1">
    <location>
        <begin position="451"/>
        <end position="463"/>
    </location>
</feature>
<dbReference type="Proteomes" id="UP000000311">
    <property type="component" value="Unassembled WGS sequence"/>
</dbReference>
<name>E2A6H0_CAMFO</name>
<feature type="compositionally biased region" description="Polar residues" evidence="1">
    <location>
        <begin position="432"/>
        <end position="447"/>
    </location>
</feature>
<keyword evidence="2" id="KW-0732">Signal</keyword>
<sequence>MAISHSNHLFVPVVFVFCLLSLLVRAEDSDDYTDSRQLGKNHAVSRQRNNIQWLPNYNWKPLEHYGLRYSGKPHEESTEEKAGMEFTKPEDPEQRIADPWIKKMQEISRQKREKWVPYKRNENEKLTLDNVEETTRANKLRDDESITPFDPILTLAQSSMDQDSASVNNFHDSSLQSTDTRTDELSQRLDLWDVSAENTSADIDKKNPVMLHQRYKDYEISNIEEVLVDKQNAIATDYERSELEKDRSLTSKVNSQESKESNSQGSKSQHRSNDRKRYSNSDENLDYKNNSKKSLAKVNPRQSNLSQNDKEENSKNKKHNKEMAKPSMWKIKEERDDAEEKDTTGRSLNHGGSYHPGRWGMSLSQPPMEFRKDIFRSTHRKNKEHTESEKDRRHDLVERWDNAASPPKKLKNGNIMLHLTAHLGTKSPGQVKGSSYHRSLAHQNHQDSQTDDEHNKELAETSHEQIPKNCYHLLYPKVNYQNNHQTNVDLNHLSRNLKFLMQALQSLHEQNVDIPMSCCIQIPYVLFRT</sequence>